<dbReference type="AlphaFoldDB" id="A0A1F7GJI9"/>
<name>A0A1F7GJI9_9BACT</name>
<dbReference type="InterPro" id="IPR050130">
    <property type="entry name" value="ClpA_ClpB"/>
</dbReference>
<dbReference type="PANTHER" id="PTHR11638:SF175">
    <property type="entry name" value="ATP-DEPENDENT CLP PROTEASE, ATP-BINDING SUBUNIT CLPC"/>
    <property type="match status" value="1"/>
</dbReference>
<accession>A0A1F7GJI9</accession>
<dbReference type="Pfam" id="PF07724">
    <property type="entry name" value="AAA_2"/>
    <property type="match status" value="1"/>
</dbReference>
<dbReference type="PRINTS" id="PR00300">
    <property type="entry name" value="CLPPROTEASEA"/>
</dbReference>
<organism evidence="7 8">
    <name type="scientific">Candidatus Roizmanbacteria bacterium RIFCSPHIGHO2_01_FULL_39_24</name>
    <dbReference type="NCBI Taxonomy" id="1802032"/>
    <lineage>
        <taxon>Bacteria</taxon>
        <taxon>Candidatus Roizmaniibacteriota</taxon>
    </lineage>
</organism>
<feature type="transmembrane region" description="Helical" evidence="4">
    <location>
        <begin position="16"/>
        <end position="37"/>
    </location>
</feature>
<dbReference type="InterPro" id="IPR001270">
    <property type="entry name" value="ClpA/B"/>
</dbReference>
<comment type="caution">
    <text evidence="7">The sequence shown here is derived from an EMBL/GenBank/DDBJ whole genome shotgun (WGS) entry which is preliminary data.</text>
</comment>
<dbReference type="SMART" id="SM01086">
    <property type="entry name" value="ClpB_D2-small"/>
    <property type="match status" value="1"/>
</dbReference>
<evidence type="ECO:0000256" key="2">
    <source>
        <dbReference type="ARBA" id="ARBA00022840"/>
    </source>
</evidence>
<dbReference type="Proteomes" id="UP000176850">
    <property type="component" value="Unassembled WGS sequence"/>
</dbReference>
<feature type="domain" description="AAA+ ATPase" evidence="5">
    <location>
        <begin position="219"/>
        <end position="360"/>
    </location>
</feature>
<dbReference type="Pfam" id="PF17871">
    <property type="entry name" value="AAA_lid_9"/>
    <property type="match status" value="1"/>
</dbReference>
<dbReference type="InterPro" id="IPR003959">
    <property type="entry name" value="ATPase_AAA_core"/>
</dbReference>
<keyword evidence="4" id="KW-1133">Transmembrane helix</keyword>
<evidence type="ECO:0000256" key="3">
    <source>
        <dbReference type="ARBA" id="ARBA00023186"/>
    </source>
</evidence>
<dbReference type="GO" id="GO:0034605">
    <property type="term" value="P:cellular response to heat"/>
    <property type="evidence" value="ECO:0007669"/>
    <property type="project" value="TreeGrafter"/>
</dbReference>
<dbReference type="Gene3D" id="1.10.8.60">
    <property type="match status" value="2"/>
</dbReference>
<dbReference type="InterPro" id="IPR003593">
    <property type="entry name" value="AAA+_ATPase"/>
</dbReference>
<dbReference type="SUPFAM" id="SSF52540">
    <property type="entry name" value="P-loop containing nucleoside triphosphate hydrolases"/>
    <property type="match status" value="2"/>
</dbReference>
<dbReference type="InterPro" id="IPR041546">
    <property type="entry name" value="ClpA/ClpB_AAA_lid"/>
</dbReference>
<gene>
    <name evidence="7" type="ORF">A2799_01940</name>
</gene>
<dbReference type="Pfam" id="PF00004">
    <property type="entry name" value="AAA"/>
    <property type="match status" value="1"/>
</dbReference>
<dbReference type="GO" id="GO:0005737">
    <property type="term" value="C:cytoplasm"/>
    <property type="evidence" value="ECO:0007669"/>
    <property type="project" value="TreeGrafter"/>
</dbReference>
<keyword evidence="2" id="KW-0067">ATP-binding</keyword>
<dbReference type="InterPro" id="IPR027417">
    <property type="entry name" value="P-loop_NTPase"/>
</dbReference>
<dbReference type="InterPro" id="IPR019489">
    <property type="entry name" value="Clp_ATPase_C"/>
</dbReference>
<dbReference type="PANTHER" id="PTHR11638">
    <property type="entry name" value="ATP-DEPENDENT CLP PROTEASE"/>
    <property type="match status" value="1"/>
</dbReference>
<dbReference type="CDD" id="cd19499">
    <property type="entry name" value="RecA-like_ClpB_Hsp104-like"/>
    <property type="match status" value="1"/>
</dbReference>
<dbReference type="GO" id="GO:0016887">
    <property type="term" value="F:ATP hydrolysis activity"/>
    <property type="evidence" value="ECO:0007669"/>
    <property type="project" value="InterPro"/>
</dbReference>
<protein>
    <recommendedName>
        <fullName evidence="9">AAA+ ATPase domain-containing protein</fullName>
    </recommendedName>
</protein>
<evidence type="ECO:0000259" key="6">
    <source>
        <dbReference type="SMART" id="SM01086"/>
    </source>
</evidence>
<keyword evidence="4" id="KW-0812">Transmembrane</keyword>
<evidence type="ECO:0000313" key="8">
    <source>
        <dbReference type="Proteomes" id="UP000176850"/>
    </source>
</evidence>
<evidence type="ECO:0008006" key="9">
    <source>
        <dbReference type="Google" id="ProtNLM"/>
    </source>
</evidence>
<dbReference type="EMBL" id="MFZH01000027">
    <property type="protein sequence ID" value="OGK18742.1"/>
    <property type="molecule type" value="Genomic_DNA"/>
</dbReference>
<evidence type="ECO:0000313" key="7">
    <source>
        <dbReference type="EMBL" id="OGK18742.1"/>
    </source>
</evidence>
<keyword evidence="1" id="KW-0547">Nucleotide-binding</keyword>
<evidence type="ECO:0000256" key="4">
    <source>
        <dbReference type="SAM" id="Phobius"/>
    </source>
</evidence>
<feature type="domain" description="Clp ATPase C-terminal" evidence="6">
    <location>
        <begin position="651"/>
        <end position="732"/>
    </location>
</feature>
<keyword evidence="3" id="KW-0143">Chaperone</keyword>
<dbReference type="Gene3D" id="3.40.50.300">
    <property type="entry name" value="P-loop containing nucleotide triphosphate hydrolases"/>
    <property type="match status" value="2"/>
</dbReference>
<feature type="domain" description="AAA+ ATPase" evidence="5">
    <location>
        <begin position="492"/>
        <end position="643"/>
    </location>
</feature>
<keyword evidence="4" id="KW-0472">Membrane</keyword>
<evidence type="ECO:0000256" key="1">
    <source>
        <dbReference type="ARBA" id="ARBA00022741"/>
    </source>
</evidence>
<dbReference type="Pfam" id="PF10431">
    <property type="entry name" value="ClpB_D2-small"/>
    <property type="match status" value="1"/>
</dbReference>
<sequence length="732" mass="81978">MNKNFASFAAQKNRNFFIASTNLFMFMPHFFSVGPLFKTLFSPWKNLKTGKTTAGFSFEEWWNRFTFNVISRFVGAGMRGAIIGTYLLLQVVFVLCLPFAFIIYNLISPLLFAFQGTDSETQKQKAREEFIKNHSLNQSSQTAVSTWYDSLNSNISNKPWYDLSRLLSTPPIGRDWAAGYTPTLDQFATEIAKESNTVKKLIGRDSEITHIEQVLTKSNEANVVLVGEDGVGRHSVVQALADRMYAGTCNPVLVYKRIMKVDMEKVLAQSPDYVTREQIMKDLLKEAATAGNIVIFIDDIDKYVSSDEDRVDLSTVLEEYASGSKIQFIGVTTPFFYQKYIFKNEKIASLFEKIEVAEVNASQAVPILLSIVPNFESRFKITIPYESVSECISKSDYYITTAPFPEKAIDLLDEVCSYTVNNKLPAVTPEIINQIIETKTHVPINIDDSLKQKLVNLETTLKKVIIAQDEAVNKLSGAIRKSFVIGKTRKKPLASFLFLGPTGVGKTETAKAVATVFFDSSDKMIRFDMSLYQSKDNIPQLIGSATTNDPGLLAKAIREKPYGVLLLDEIEKADHDLLNIFLTLLDEGYFTDGFGKRVDCRNLMVIATSNAGGDFIYEGNTTSLIDHLVEEHIFNPEFLNRFDDVITYKALNGESITILATRMLNSIKSDIESKQGVHITVTPTFITNLVEKGYNVKFGARNMARIIRDEVENKIAAQILDGSIKKGGTISF</sequence>
<feature type="transmembrane region" description="Helical" evidence="4">
    <location>
        <begin position="86"/>
        <end position="107"/>
    </location>
</feature>
<dbReference type="GO" id="GO:0005524">
    <property type="term" value="F:ATP binding"/>
    <property type="evidence" value="ECO:0007669"/>
    <property type="project" value="UniProtKB-KW"/>
</dbReference>
<proteinExistence type="predicted"/>
<evidence type="ECO:0000259" key="5">
    <source>
        <dbReference type="SMART" id="SM00382"/>
    </source>
</evidence>
<reference evidence="7 8" key="1">
    <citation type="journal article" date="2016" name="Nat. Commun.">
        <title>Thousands of microbial genomes shed light on interconnected biogeochemical processes in an aquifer system.</title>
        <authorList>
            <person name="Anantharaman K."/>
            <person name="Brown C.T."/>
            <person name="Hug L.A."/>
            <person name="Sharon I."/>
            <person name="Castelle C.J."/>
            <person name="Probst A.J."/>
            <person name="Thomas B.C."/>
            <person name="Singh A."/>
            <person name="Wilkins M.J."/>
            <person name="Karaoz U."/>
            <person name="Brodie E.L."/>
            <person name="Williams K.H."/>
            <person name="Hubbard S.S."/>
            <person name="Banfield J.F."/>
        </authorList>
    </citation>
    <scope>NUCLEOTIDE SEQUENCE [LARGE SCALE GENOMIC DNA]</scope>
</reference>
<dbReference type="SMART" id="SM00382">
    <property type="entry name" value="AAA"/>
    <property type="match status" value="2"/>
</dbReference>